<evidence type="ECO:0000313" key="3">
    <source>
        <dbReference type="Proteomes" id="UP000237310"/>
    </source>
</evidence>
<dbReference type="Gene3D" id="3.10.450.50">
    <property type="match status" value="1"/>
</dbReference>
<protein>
    <submittedName>
        <fullName evidence="2">Nuclear transport factor 2 family protein</fullName>
    </submittedName>
</protein>
<dbReference type="AlphaFoldDB" id="A0A2S5A2I2"/>
<sequence>MKNKILTLGLVTVFATLSISCNKKTEEATVTPTIDKEQIKLEIQALENTFAEHFNSKNADSITYYADDAKSFFIGRNPITSKDSIIEFLKKDIANLEKGVKFSFTTNEVHVSNDGINVTEIGEFKLVDSTGVKIESGNYFSVFEKRNGKYVCIRDIAASNIPQKEK</sequence>
<gene>
    <name evidence="2" type="ORF">C3L50_15320</name>
</gene>
<keyword evidence="3" id="KW-1185">Reference proteome</keyword>
<name>A0A2S5A2I2_9FLAO</name>
<accession>A0A2S5A2I2</accession>
<feature type="domain" description="DUF4440" evidence="1">
    <location>
        <begin position="43"/>
        <end position="151"/>
    </location>
</feature>
<evidence type="ECO:0000313" key="2">
    <source>
        <dbReference type="EMBL" id="POY36497.1"/>
    </source>
</evidence>
<organism evidence="2 3">
    <name type="scientific">Flavobacterium alvei</name>
    <dbReference type="NCBI Taxonomy" id="2080416"/>
    <lineage>
        <taxon>Bacteria</taxon>
        <taxon>Pseudomonadati</taxon>
        <taxon>Bacteroidota</taxon>
        <taxon>Flavobacteriia</taxon>
        <taxon>Flavobacteriales</taxon>
        <taxon>Flavobacteriaceae</taxon>
        <taxon>Flavobacterium</taxon>
    </lineage>
</organism>
<dbReference type="SUPFAM" id="SSF54427">
    <property type="entry name" value="NTF2-like"/>
    <property type="match status" value="1"/>
</dbReference>
<proteinExistence type="predicted"/>
<dbReference type="Pfam" id="PF14534">
    <property type="entry name" value="DUF4440"/>
    <property type="match status" value="1"/>
</dbReference>
<dbReference type="EMBL" id="PQVG01000011">
    <property type="protein sequence ID" value="POY36497.1"/>
    <property type="molecule type" value="Genomic_DNA"/>
</dbReference>
<dbReference type="InterPro" id="IPR032710">
    <property type="entry name" value="NTF2-like_dom_sf"/>
</dbReference>
<dbReference type="Proteomes" id="UP000237310">
    <property type="component" value="Unassembled WGS sequence"/>
</dbReference>
<dbReference type="PROSITE" id="PS51257">
    <property type="entry name" value="PROKAR_LIPOPROTEIN"/>
    <property type="match status" value="1"/>
</dbReference>
<comment type="caution">
    <text evidence="2">The sequence shown here is derived from an EMBL/GenBank/DDBJ whole genome shotgun (WGS) entry which is preliminary data.</text>
</comment>
<dbReference type="OrthoDB" id="1440073at2"/>
<evidence type="ECO:0000259" key="1">
    <source>
        <dbReference type="Pfam" id="PF14534"/>
    </source>
</evidence>
<reference evidence="2 3" key="1">
    <citation type="submission" date="2018-01" db="EMBL/GenBank/DDBJ databases">
        <authorList>
            <person name="Gaut B.S."/>
            <person name="Morton B.R."/>
            <person name="Clegg M.T."/>
            <person name="Duvall M.R."/>
        </authorList>
    </citation>
    <scope>NUCLEOTIDE SEQUENCE [LARGE SCALE GENOMIC DNA]</scope>
    <source>
        <strain evidence="2 3">HR-AY</strain>
    </source>
</reference>
<dbReference type="RefSeq" id="WP_103807064.1">
    <property type="nucleotide sequence ID" value="NZ_PQVG01000011.1"/>
</dbReference>
<dbReference type="InterPro" id="IPR027843">
    <property type="entry name" value="DUF4440"/>
</dbReference>